<dbReference type="EC" id="3.6.1.-" evidence="7"/>
<keyword evidence="10" id="KW-1185">Reference proteome</keyword>
<keyword evidence="7" id="KW-0648">Protein biosynthesis</keyword>
<dbReference type="InterPro" id="IPR017871">
    <property type="entry name" value="ABC_transporter-like_CS"/>
</dbReference>
<evidence type="ECO:0000313" key="10">
    <source>
        <dbReference type="Proteomes" id="UP001500713"/>
    </source>
</evidence>
<sequence length="559" mass="62415">MAAQYSFVMKGLTKTYPNKQKPVLDNINLQFYPDAKIGIVGPNGVGKSTLMKVMAGTDKEFTGEAWAGEGITVGYLEQEPELDSSKTVKENVMDGVGEIADHITRFNEITALMGDPPEDADFDALMEEMGVLQEKIDAVDGWTLDNQLEIAMEALRCPPGDSSVDNLSGGEKRRVALCRLLLEKPSILLLDEPTNHLDAESVAWLENHLREYAGNVIMVTHDRYFLDNVVNWMLELDRGRYYVYEGNYTTYLDKKAKRLEQEAREDKGKQKAIKDELEWIRQNPKGRQTKSKARIKSFDQLVEAQENRDPGKAQILIQTPERLGGKVIEANNLSKAYGDKLLFEDLSFTLPPGGIVGVIGPNGAGKTTLFKMLIGKEEPDTGSVEIGDTVKLGYVDQSRDALDPSKNVWEAISDGADYMTLGKHEMSTRAYVGAFNFKGTDQQKNVGQLSGGERNRVHMARMLKEGGNVLLLDEPTNDLDVETLSALEEALESFAGCAVVISHDRFFLDRLATHILAFEGDSHVEWFEGNFESYEEDKRRRLGDAADRPTRVAYKKLTR</sequence>
<dbReference type="PANTHER" id="PTHR43858:SF1">
    <property type="entry name" value="ABC TRANSPORTER-RELATED PROTEIN"/>
    <property type="match status" value="1"/>
</dbReference>
<keyword evidence="3 7" id="KW-0699">rRNA-binding</keyword>
<feature type="binding site" evidence="7">
    <location>
        <begin position="41"/>
        <end position="48"/>
    </location>
    <ligand>
        <name>ATP</name>
        <dbReference type="ChEBI" id="CHEBI:30616"/>
        <label>1</label>
    </ligand>
</feature>
<organism evidence="9 10">
    <name type="scientific">Parasphingorhabdus litoris</name>
    <dbReference type="NCBI Taxonomy" id="394733"/>
    <lineage>
        <taxon>Bacteria</taxon>
        <taxon>Pseudomonadati</taxon>
        <taxon>Pseudomonadota</taxon>
        <taxon>Alphaproteobacteria</taxon>
        <taxon>Sphingomonadales</taxon>
        <taxon>Sphingomonadaceae</taxon>
        <taxon>Parasphingorhabdus</taxon>
    </lineage>
</organism>
<dbReference type="SUPFAM" id="SSF52540">
    <property type="entry name" value="P-loop containing nucleoside triphosphate hydrolases"/>
    <property type="match status" value="2"/>
</dbReference>
<dbReference type="HAMAP" id="MF_00847">
    <property type="entry name" value="EttA"/>
    <property type="match status" value="1"/>
</dbReference>
<dbReference type="InterPro" id="IPR032781">
    <property type="entry name" value="ABC_tran_Xtn"/>
</dbReference>
<dbReference type="InterPro" id="IPR003439">
    <property type="entry name" value="ABC_transporter-like_ATP-bd"/>
</dbReference>
<keyword evidence="7" id="KW-0694">RNA-binding</keyword>
<feature type="region of interest" description="PtIM" evidence="7">
    <location>
        <begin position="246"/>
        <end position="326"/>
    </location>
</feature>
<dbReference type="InterPro" id="IPR027417">
    <property type="entry name" value="P-loop_NTPase"/>
</dbReference>
<dbReference type="NCBIfam" id="TIGR03719">
    <property type="entry name" value="ABC_ABC_ChvD"/>
    <property type="match status" value="1"/>
</dbReference>
<comment type="catalytic activity">
    <reaction evidence="7">
        <text>ATP + H2O = ADP + phosphate + H(+)</text>
        <dbReference type="Rhea" id="RHEA:13065"/>
        <dbReference type="ChEBI" id="CHEBI:15377"/>
        <dbReference type="ChEBI" id="CHEBI:15378"/>
        <dbReference type="ChEBI" id="CHEBI:30616"/>
        <dbReference type="ChEBI" id="CHEBI:43474"/>
        <dbReference type="ChEBI" id="CHEBI:456216"/>
    </reaction>
</comment>
<dbReference type="Gene3D" id="3.40.50.300">
    <property type="entry name" value="P-loop containing nucleotide triphosphate hydrolases"/>
    <property type="match status" value="2"/>
</dbReference>
<gene>
    <name evidence="7 9" type="primary">ettA</name>
    <name evidence="9" type="ORF">GCM10009096_25220</name>
</gene>
<comment type="caution">
    <text evidence="7">Lacks conserved residue(s) required for the propagation of feature annotation.</text>
</comment>
<keyword evidence="7" id="KW-0677">Repeat</keyword>
<comment type="subcellular location">
    <subcellularLocation>
        <location evidence="7">Cytoplasm</location>
    </subcellularLocation>
    <text evidence="7">Associates with ribosomes and polysomes.</text>
</comment>
<dbReference type="Proteomes" id="UP001500713">
    <property type="component" value="Unassembled WGS sequence"/>
</dbReference>
<comment type="function">
    <text evidence="7">A translation factor that gates the progression of the 70S ribosomal initiation complex (IC, containing tRNA(fMet) in the P-site) into the translation elongation cycle by using a mechanism sensitive to the ATP/ADP ratio. Binds to the 70S ribosome E-site where it modulates the state of the translating ribosome during subunit translocation. ATP hydrolysis probably frees it from the ribosome, which can enter the elongation phase.</text>
</comment>
<dbReference type="PROSITE" id="PS00211">
    <property type="entry name" value="ABC_TRANSPORTER_1"/>
    <property type="match status" value="1"/>
</dbReference>
<protein>
    <recommendedName>
        <fullName evidence="7">Energy-dependent translational throttle protein EttA</fullName>
        <ecNumber evidence="7">3.6.1.-</ecNumber>
    </recommendedName>
    <alternativeName>
        <fullName evidence="7">Translational regulatory factor EttA</fullName>
    </alternativeName>
</protein>
<comment type="similarity">
    <text evidence="1 7">Belongs to the ABC transporter superfamily. ABCF family. Translational throttle EttA subfamily.</text>
</comment>
<dbReference type="RefSeq" id="WP_229953436.1">
    <property type="nucleotide sequence ID" value="NZ_BAAAEM010000003.1"/>
</dbReference>
<proteinExistence type="inferred from homology"/>
<dbReference type="PANTHER" id="PTHR43858">
    <property type="entry name" value="ENERGY-DEPENDENT TRANSLATIONAL THROTTLE PROTEIN ETTA"/>
    <property type="match status" value="1"/>
</dbReference>
<keyword evidence="4 7" id="KW-0547">Nucleotide-binding</keyword>
<comment type="domain">
    <text evidence="7">The arm domain is inserted in the first ABC transporter domain. Probably contacts ribosomal protein L1.</text>
</comment>
<keyword evidence="5 7" id="KW-0067">ATP-binding</keyword>
<comment type="domain">
    <text evidence="7">The P-site tRNA interaction motif (PtIM domain) probably interacts with the P-site tRNA(fMet) as well as the 23S rRNA.</text>
</comment>
<feature type="binding site" evidence="7">
    <location>
        <begin position="360"/>
        <end position="367"/>
    </location>
    <ligand>
        <name>ATP</name>
        <dbReference type="ChEBI" id="CHEBI:30616"/>
        <label>2</label>
    </ligand>
</feature>
<feature type="domain" description="ABC transporter" evidence="8">
    <location>
        <begin position="328"/>
        <end position="545"/>
    </location>
</feature>
<dbReference type="CDD" id="cd03221">
    <property type="entry name" value="ABCF_EF-3"/>
    <property type="match status" value="2"/>
</dbReference>
<dbReference type="InterPro" id="IPR003593">
    <property type="entry name" value="AAA+_ATPase"/>
</dbReference>
<evidence type="ECO:0000256" key="1">
    <source>
        <dbReference type="ARBA" id="ARBA00005868"/>
    </source>
</evidence>
<dbReference type="NCBIfam" id="NF008775">
    <property type="entry name" value="PRK11819.1"/>
    <property type="match status" value="1"/>
</dbReference>
<keyword evidence="7" id="KW-0378">Hydrolase</keyword>
<comment type="subunit">
    <text evidence="7">Monomer. Probably contacts ribosomal proteins L1, L5, L33 and S7, the 16S and 23S rRNA and the P-site containing tRNA(fMet).</text>
</comment>
<evidence type="ECO:0000256" key="7">
    <source>
        <dbReference type="HAMAP-Rule" id="MF_00847"/>
    </source>
</evidence>
<dbReference type="InterPro" id="IPR022374">
    <property type="entry name" value="EttA"/>
</dbReference>
<feature type="domain" description="ABC transporter" evidence="8">
    <location>
        <begin position="7"/>
        <end position="263"/>
    </location>
</feature>
<evidence type="ECO:0000256" key="5">
    <source>
        <dbReference type="ARBA" id="ARBA00022840"/>
    </source>
</evidence>
<evidence type="ECO:0000256" key="6">
    <source>
        <dbReference type="ARBA" id="ARBA00022845"/>
    </source>
</evidence>
<keyword evidence="2 7" id="KW-0820">tRNA-binding</keyword>
<reference evidence="10" key="1">
    <citation type="journal article" date="2019" name="Int. J. Syst. Evol. Microbiol.">
        <title>The Global Catalogue of Microorganisms (GCM) 10K type strain sequencing project: providing services to taxonomists for standard genome sequencing and annotation.</title>
        <authorList>
            <consortium name="The Broad Institute Genomics Platform"/>
            <consortium name="The Broad Institute Genome Sequencing Center for Infectious Disease"/>
            <person name="Wu L."/>
            <person name="Ma J."/>
        </authorList>
    </citation>
    <scope>NUCLEOTIDE SEQUENCE [LARGE SCALE GENOMIC DNA]</scope>
    <source>
        <strain evidence="10">JCM 14162</strain>
    </source>
</reference>
<dbReference type="EMBL" id="BAAAEM010000003">
    <property type="protein sequence ID" value="GAA0481925.1"/>
    <property type="molecule type" value="Genomic_DNA"/>
</dbReference>
<evidence type="ECO:0000313" key="9">
    <source>
        <dbReference type="EMBL" id="GAA0481925.1"/>
    </source>
</evidence>
<dbReference type="SMART" id="SM00382">
    <property type="entry name" value="AAA"/>
    <property type="match status" value="2"/>
</dbReference>
<evidence type="ECO:0000256" key="2">
    <source>
        <dbReference type="ARBA" id="ARBA00022555"/>
    </source>
</evidence>
<comment type="caution">
    <text evidence="9">The sequence shown here is derived from an EMBL/GenBank/DDBJ whole genome shotgun (WGS) entry which is preliminary data.</text>
</comment>
<dbReference type="Pfam" id="PF12848">
    <property type="entry name" value="ABC_tran_Xtn"/>
    <property type="match status" value="1"/>
</dbReference>
<accession>A0ABP3KL27</accession>
<keyword evidence="6 7" id="KW-0810">Translation regulation</keyword>
<evidence type="ECO:0000256" key="3">
    <source>
        <dbReference type="ARBA" id="ARBA00022730"/>
    </source>
</evidence>
<dbReference type="PROSITE" id="PS50893">
    <property type="entry name" value="ABC_TRANSPORTER_2"/>
    <property type="match status" value="2"/>
</dbReference>
<name>A0ABP3KL27_9SPHN</name>
<evidence type="ECO:0000256" key="4">
    <source>
        <dbReference type="ARBA" id="ARBA00022741"/>
    </source>
</evidence>
<keyword evidence="7" id="KW-0963">Cytoplasm</keyword>
<evidence type="ECO:0000259" key="8">
    <source>
        <dbReference type="PROSITE" id="PS50893"/>
    </source>
</evidence>
<dbReference type="Pfam" id="PF00005">
    <property type="entry name" value="ABC_tran"/>
    <property type="match status" value="2"/>
</dbReference>